<dbReference type="EC" id="2.3.1.178" evidence="1"/>
<proteinExistence type="predicted"/>
<protein>
    <submittedName>
        <fullName evidence="1">Diaminobutyrate acetyltransferase</fullName>
        <ecNumber evidence="1">2.3.1.178</ecNumber>
    </submittedName>
</protein>
<keyword evidence="1" id="KW-0012">Acyltransferase</keyword>
<name>A0ACD4DK90_9NOCA</name>
<gene>
    <name evidence="1" type="primary">ectA</name>
    <name evidence="1" type="ORF">OED52_08205</name>
</gene>
<dbReference type="EMBL" id="CP107551">
    <property type="protein sequence ID" value="UYP20490.1"/>
    <property type="molecule type" value="Genomic_DNA"/>
</dbReference>
<dbReference type="Proteomes" id="UP001156484">
    <property type="component" value="Chromosome"/>
</dbReference>
<accession>A0ACD4DK90</accession>
<keyword evidence="2" id="KW-1185">Reference proteome</keyword>
<keyword evidence="1" id="KW-0808">Transferase</keyword>
<sequence length="185" mass="20488">MRHLEERSTPPSGTAVSNSADAVGTATAEPNFRPLRIADGKRLWQIARDSQVLDVNSGYAYVLWCRDFGDTSVVATDGTDRPVGFVTGYRRPEDPRTLFVWQVAVDADQRGRGIAGRMLDHLLDRLEPLGVTRLETTVSPDNDASIAMFTALARRRGTHITRTELFAPDDFPDSHLAEDLYTIGE</sequence>
<reference evidence="1" key="1">
    <citation type="submission" date="2022-10" db="EMBL/GenBank/DDBJ databases">
        <title>Rhodococcus ferula Z13 complete genome.</title>
        <authorList>
            <person name="Long X."/>
            <person name="Zang M."/>
        </authorList>
    </citation>
    <scope>NUCLEOTIDE SEQUENCE</scope>
    <source>
        <strain evidence="1">Z13</strain>
    </source>
</reference>
<organism evidence="1 2">
    <name type="scientific">Rhodococcus sacchari</name>
    <dbReference type="NCBI Taxonomy" id="2962047"/>
    <lineage>
        <taxon>Bacteria</taxon>
        <taxon>Bacillati</taxon>
        <taxon>Actinomycetota</taxon>
        <taxon>Actinomycetes</taxon>
        <taxon>Mycobacteriales</taxon>
        <taxon>Nocardiaceae</taxon>
        <taxon>Rhodococcus</taxon>
    </lineage>
</organism>
<evidence type="ECO:0000313" key="2">
    <source>
        <dbReference type="Proteomes" id="UP001156484"/>
    </source>
</evidence>
<evidence type="ECO:0000313" key="1">
    <source>
        <dbReference type="EMBL" id="UYP20490.1"/>
    </source>
</evidence>